<dbReference type="RefSeq" id="WP_301189997.1">
    <property type="nucleotide sequence ID" value="NZ_JAPDPJ010000014.1"/>
</dbReference>
<comment type="caution">
    <text evidence="1">The sequence shown here is derived from an EMBL/GenBank/DDBJ whole genome shotgun (WGS) entry which is preliminary data.</text>
</comment>
<gene>
    <name evidence="1" type="ORF">OM075_08130</name>
</gene>
<dbReference type="AlphaFoldDB" id="A0AAE3M432"/>
<dbReference type="Proteomes" id="UP001209229">
    <property type="component" value="Unassembled WGS sequence"/>
</dbReference>
<proteinExistence type="predicted"/>
<evidence type="ECO:0000313" key="1">
    <source>
        <dbReference type="EMBL" id="MCW3786432.1"/>
    </source>
</evidence>
<reference evidence="1" key="1">
    <citation type="submission" date="2022-10" db="EMBL/GenBank/DDBJ databases">
        <authorList>
            <person name="Yu W.X."/>
        </authorList>
    </citation>
    <scope>NUCLEOTIDE SEQUENCE</scope>
    <source>
        <strain evidence="1">AAT</strain>
    </source>
</reference>
<name>A0AAE3M432_9BACT</name>
<dbReference type="EMBL" id="JAPDPJ010000014">
    <property type="protein sequence ID" value="MCW3786432.1"/>
    <property type="molecule type" value="Genomic_DNA"/>
</dbReference>
<protein>
    <submittedName>
        <fullName evidence="1">Uncharacterized protein</fullName>
    </submittedName>
</protein>
<accession>A0AAE3M432</accession>
<organism evidence="1 2">
    <name type="scientific">Plebeiibacterium sediminum</name>
    <dbReference type="NCBI Taxonomy" id="2992112"/>
    <lineage>
        <taxon>Bacteria</taxon>
        <taxon>Pseudomonadati</taxon>
        <taxon>Bacteroidota</taxon>
        <taxon>Bacteroidia</taxon>
        <taxon>Marinilabiliales</taxon>
        <taxon>Marinilabiliaceae</taxon>
        <taxon>Plebeiibacterium</taxon>
    </lineage>
</organism>
<evidence type="ECO:0000313" key="2">
    <source>
        <dbReference type="Proteomes" id="UP001209229"/>
    </source>
</evidence>
<sequence>MKSLSDNFSYEGKQLFKKGGEIIEVIEHIANLIPEDNEALQSIKEIMLHDAYQLQVKVSGAEAIDLYDLKMEAASFIRKAAKDLIVQKHALEMFDFEDSGYFDIVRELIEEYRLLFIQWVAKFDKWDYIIDRWGLFNPPGVSPHDKDPDDDIPF</sequence>
<keyword evidence="2" id="KW-1185">Reference proteome</keyword>